<evidence type="ECO:0000313" key="2">
    <source>
        <dbReference type="Proteomes" id="UP001596058"/>
    </source>
</evidence>
<organism evidence="1 2">
    <name type="scientific">Nonomuraea insulae</name>
    <dbReference type="NCBI Taxonomy" id="1616787"/>
    <lineage>
        <taxon>Bacteria</taxon>
        <taxon>Bacillati</taxon>
        <taxon>Actinomycetota</taxon>
        <taxon>Actinomycetes</taxon>
        <taxon>Streptosporangiales</taxon>
        <taxon>Streptosporangiaceae</taxon>
        <taxon>Nonomuraea</taxon>
    </lineage>
</organism>
<dbReference type="EMBL" id="JBHSPA010000112">
    <property type="protein sequence ID" value="MFC5834523.1"/>
    <property type="molecule type" value="Genomic_DNA"/>
</dbReference>
<proteinExistence type="predicted"/>
<dbReference type="RefSeq" id="WP_379523935.1">
    <property type="nucleotide sequence ID" value="NZ_JBHSPA010000112.1"/>
</dbReference>
<sequence length="216" mass="24279">MSVANASPSLRIQVRGVEPAEPAAAPTLRFLLRIDASTRAPIRALTLATQIRIDAPARAYDESDRQRLKELFGEPGDWGRTLSSLLWTQTVTHVPPFTGGTSAPITVACTYDFDVAATKYLHALQGGEVPLRFLFTGTVFYDDGGLLRAGHLPWDTEAGFLMPVEVWKELMDRHFPRTAWIRLERETFDRLYAHRVRHTMLGWDDTVRSLLDTNEG</sequence>
<accession>A0ABW1D9A6</accession>
<dbReference type="Proteomes" id="UP001596058">
    <property type="component" value="Unassembled WGS sequence"/>
</dbReference>
<gene>
    <name evidence="1" type="ORF">ACFPZ3_62680</name>
</gene>
<keyword evidence="2" id="KW-1185">Reference proteome</keyword>
<name>A0ABW1D9A6_9ACTN</name>
<comment type="caution">
    <text evidence="1">The sequence shown here is derived from an EMBL/GenBank/DDBJ whole genome shotgun (WGS) entry which is preliminary data.</text>
</comment>
<reference evidence="2" key="1">
    <citation type="journal article" date="2019" name="Int. J. Syst. Evol. Microbiol.">
        <title>The Global Catalogue of Microorganisms (GCM) 10K type strain sequencing project: providing services to taxonomists for standard genome sequencing and annotation.</title>
        <authorList>
            <consortium name="The Broad Institute Genomics Platform"/>
            <consortium name="The Broad Institute Genome Sequencing Center for Infectious Disease"/>
            <person name="Wu L."/>
            <person name="Ma J."/>
        </authorList>
    </citation>
    <scope>NUCLEOTIDE SEQUENCE [LARGE SCALE GENOMIC DNA]</scope>
    <source>
        <strain evidence="2">CCUG 53903</strain>
    </source>
</reference>
<dbReference type="Pfam" id="PF19562">
    <property type="entry name" value="DUF6084"/>
    <property type="match status" value="1"/>
</dbReference>
<evidence type="ECO:0000313" key="1">
    <source>
        <dbReference type="EMBL" id="MFC5834523.1"/>
    </source>
</evidence>
<protein>
    <submittedName>
        <fullName evidence="1">DUF6084 family protein</fullName>
    </submittedName>
</protein>
<dbReference type="InterPro" id="IPR045730">
    <property type="entry name" value="DUF6084"/>
</dbReference>